<dbReference type="SUPFAM" id="SSF56784">
    <property type="entry name" value="HAD-like"/>
    <property type="match status" value="1"/>
</dbReference>
<dbReference type="Gene3D" id="3.40.50.1000">
    <property type="entry name" value="HAD superfamily/HAD-like"/>
    <property type="match status" value="1"/>
</dbReference>
<feature type="transmembrane region" description="Helical" evidence="1">
    <location>
        <begin position="31"/>
        <end position="48"/>
    </location>
</feature>
<evidence type="ECO:0000313" key="2">
    <source>
        <dbReference type="EMBL" id="ONN55303.1"/>
    </source>
</evidence>
<dbReference type="RefSeq" id="WP_077168830.1">
    <property type="nucleotide sequence ID" value="NZ_LFZS01000003.1"/>
</dbReference>
<sequence length="219" mass="24789">MKEIVVFDLDVTLLSGDSTKAWLTDKLKSNIFRFIAALIVTPIALPLMKFKKYKSKGASLYLWIATYSLNEEELEYSFKNFSKNINEITSGSLYLFEQGIAEVKDHLNNGRIVFIATAAPEKLANVLLESINLDVRIIGTPLQNKLGGWISGIHCRSEEKVRRLNKLDIKQPWFATYSDDIDDDLPILIGAKLPYLINGDNNKIKNIKINNLKILKSTI</sequence>
<gene>
    <name evidence="2" type="ORF">AC058_05565</name>
</gene>
<keyword evidence="1" id="KW-0472">Membrane</keyword>
<keyword evidence="1" id="KW-1133">Transmembrane helix</keyword>
<evidence type="ECO:0000313" key="3">
    <source>
        <dbReference type="Proteomes" id="UP000189376"/>
    </source>
</evidence>
<comment type="caution">
    <text evidence="2">The sequence shown here is derived from an EMBL/GenBank/DDBJ whole genome shotgun (WGS) entry which is preliminary data.</text>
</comment>
<accession>A0A1V2UZP2</accession>
<keyword evidence="1" id="KW-0812">Transmembrane</keyword>
<dbReference type="Pfam" id="PF12710">
    <property type="entry name" value="HAD"/>
    <property type="match status" value="1"/>
</dbReference>
<dbReference type="Gene3D" id="1.20.1440.100">
    <property type="entry name" value="SG protein - dephosphorylation function"/>
    <property type="match status" value="1"/>
</dbReference>
<reference evidence="2 3" key="1">
    <citation type="submission" date="2015-07" db="EMBL/GenBank/DDBJ databases">
        <title>Acinetobacter yuneri, a novel member of Acinetobacter calcoaceticus-Acinetobacter baumannii complex isolated from clinical specimen.</title>
        <authorList>
            <person name="Yu Y."/>
        </authorList>
    </citation>
    <scope>NUCLEOTIDE SEQUENCE [LARGE SCALE GENOMIC DNA]</scope>
    <source>
        <strain evidence="2 3">A362</strain>
    </source>
</reference>
<dbReference type="Proteomes" id="UP000189376">
    <property type="component" value="Unassembled WGS sequence"/>
</dbReference>
<dbReference type="AlphaFoldDB" id="A0A1V2UZP2"/>
<dbReference type="EMBL" id="LFZS01000003">
    <property type="protein sequence ID" value="ONN55303.1"/>
    <property type="molecule type" value="Genomic_DNA"/>
</dbReference>
<dbReference type="InterPro" id="IPR023214">
    <property type="entry name" value="HAD_sf"/>
</dbReference>
<dbReference type="InterPro" id="IPR036412">
    <property type="entry name" value="HAD-like_sf"/>
</dbReference>
<name>A0A1V2UZP2_9GAMM</name>
<protein>
    <submittedName>
        <fullName evidence="2">Haloacid dehalogenase</fullName>
    </submittedName>
</protein>
<evidence type="ECO:0000256" key="1">
    <source>
        <dbReference type="SAM" id="Phobius"/>
    </source>
</evidence>
<proteinExistence type="predicted"/>
<organism evidence="2 3">
    <name type="scientific">Acinetobacter genomosp. 33YU</name>
    <dbReference type="NCBI Taxonomy" id="1675530"/>
    <lineage>
        <taxon>Bacteria</taxon>
        <taxon>Pseudomonadati</taxon>
        <taxon>Pseudomonadota</taxon>
        <taxon>Gammaproteobacteria</taxon>
        <taxon>Moraxellales</taxon>
        <taxon>Moraxellaceae</taxon>
        <taxon>Acinetobacter</taxon>
    </lineage>
</organism>
<keyword evidence="3" id="KW-1185">Reference proteome</keyword>